<gene>
    <name evidence="7" type="ORF">IT882_13880</name>
</gene>
<evidence type="ECO:0000256" key="4">
    <source>
        <dbReference type="ARBA" id="ARBA00023125"/>
    </source>
</evidence>
<dbReference type="PRINTS" id="PR00598">
    <property type="entry name" value="HTHMARR"/>
</dbReference>
<dbReference type="InterPro" id="IPR039422">
    <property type="entry name" value="MarR/SlyA-like"/>
</dbReference>
<evidence type="ECO:0000259" key="6">
    <source>
        <dbReference type="PROSITE" id="PS50995"/>
    </source>
</evidence>
<dbReference type="PROSITE" id="PS50995">
    <property type="entry name" value="HTH_MARR_2"/>
    <property type="match status" value="1"/>
</dbReference>
<dbReference type="GO" id="GO:0006950">
    <property type="term" value="P:response to stress"/>
    <property type="evidence" value="ECO:0007669"/>
    <property type="project" value="TreeGrafter"/>
</dbReference>
<dbReference type="EMBL" id="CP064760">
    <property type="protein sequence ID" value="QPE06120.1"/>
    <property type="molecule type" value="Genomic_DNA"/>
</dbReference>
<keyword evidence="8" id="KW-1185">Reference proteome</keyword>
<evidence type="ECO:0000313" key="8">
    <source>
        <dbReference type="Proteomes" id="UP000594480"/>
    </source>
</evidence>
<dbReference type="Gene3D" id="1.10.10.10">
    <property type="entry name" value="Winged helix-like DNA-binding domain superfamily/Winged helix DNA-binding domain"/>
    <property type="match status" value="1"/>
</dbReference>
<dbReference type="Proteomes" id="UP000594480">
    <property type="component" value="Chromosome"/>
</dbReference>
<dbReference type="GO" id="GO:0003700">
    <property type="term" value="F:DNA-binding transcription factor activity"/>
    <property type="evidence" value="ECO:0007669"/>
    <property type="project" value="InterPro"/>
</dbReference>
<evidence type="ECO:0000256" key="1">
    <source>
        <dbReference type="ARBA" id="ARBA00004496"/>
    </source>
</evidence>
<dbReference type="Pfam" id="PF22381">
    <property type="entry name" value="Staph_reg_Sar_Rot"/>
    <property type="match status" value="1"/>
</dbReference>
<dbReference type="PANTHER" id="PTHR33164">
    <property type="entry name" value="TRANSCRIPTIONAL REGULATOR, MARR FAMILY"/>
    <property type="match status" value="1"/>
</dbReference>
<dbReference type="PANTHER" id="PTHR33164:SF5">
    <property type="entry name" value="ORGANIC HYDROPEROXIDE RESISTANCE TRANSCRIPTIONAL REGULATOR"/>
    <property type="match status" value="1"/>
</dbReference>
<organism evidence="7 8">
    <name type="scientific">Microbacterium schleiferi</name>
    <dbReference type="NCBI Taxonomy" id="69362"/>
    <lineage>
        <taxon>Bacteria</taxon>
        <taxon>Bacillati</taxon>
        <taxon>Actinomycetota</taxon>
        <taxon>Actinomycetes</taxon>
        <taxon>Micrococcales</taxon>
        <taxon>Microbacteriaceae</taxon>
        <taxon>Microbacterium</taxon>
    </lineage>
</organism>
<accession>A0A7S8N166</accession>
<dbReference type="InterPro" id="IPR000835">
    <property type="entry name" value="HTH_MarR-typ"/>
</dbReference>
<dbReference type="GO" id="GO:0003677">
    <property type="term" value="F:DNA binding"/>
    <property type="evidence" value="ECO:0007669"/>
    <property type="project" value="UniProtKB-KW"/>
</dbReference>
<keyword evidence="2" id="KW-0963">Cytoplasm</keyword>
<dbReference type="AlphaFoldDB" id="A0A7S8N166"/>
<keyword evidence="3" id="KW-0805">Transcription regulation</keyword>
<name>A0A7S8N166_9MICO</name>
<evidence type="ECO:0000313" key="7">
    <source>
        <dbReference type="EMBL" id="QPE06120.1"/>
    </source>
</evidence>
<protein>
    <submittedName>
        <fullName evidence="7">MarR family transcriptional regulator</fullName>
    </submittedName>
</protein>
<dbReference type="GO" id="GO:0005737">
    <property type="term" value="C:cytoplasm"/>
    <property type="evidence" value="ECO:0007669"/>
    <property type="project" value="UniProtKB-SubCell"/>
</dbReference>
<proteinExistence type="predicted"/>
<dbReference type="InterPro" id="IPR036390">
    <property type="entry name" value="WH_DNA-bd_sf"/>
</dbReference>
<dbReference type="SMART" id="SM00347">
    <property type="entry name" value="HTH_MARR"/>
    <property type="match status" value="1"/>
</dbReference>
<evidence type="ECO:0000256" key="3">
    <source>
        <dbReference type="ARBA" id="ARBA00023015"/>
    </source>
</evidence>
<feature type="domain" description="HTH marR-type" evidence="6">
    <location>
        <begin position="1"/>
        <end position="133"/>
    </location>
</feature>
<dbReference type="KEGG" id="msf:IT882_13880"/>
<sequence>MLCFSLYAASRATTQAYRRVLKPWGLTYPQYLVLIELWESQPRTVSELGDDLMLDSGTLSPLLGRLESLGYLSRSRSVADARVVTIHLTDSGRDLQAELAHIPGEIARCMAIPPAGAAALIAELRDYTAGLQASTPAHD</sequence>
<keyword evidence="4" id="KW-0238">DNA-binding</keyword>
<evidence type="ECO:0000256" key="5">
    <source>
        <dbReference type="ARBA" id="ARBA00023163"/>
    </source>
</evidence>
<dbReference type="InterPro" id="IPR055166">
    <property type="entry name" value="Transc_reg_Sar_Rot_HTH"/>
</dbReference>
<dbReference type="InterPro" id="IPR036388">
    <property type="entry name" value="WH-like_DNA-bd_sf"/>
</dbReference>
<dbReference type="SUPFAM" id="SSF46785">
    <property type="entry name" value="Winged helix' DNA-binding domain"/>
    <property type="match status" value="1"/>
</dbReference>
<reference evidence="7 8" key="1">
    <citation type="submission" date="2020-11" db="EMBL/GenBank/DDBJ databases">
        <title>Amino acid is mineralized and recycled by bacteria in oceanic microbiome.</title>
        <authorList>
            <person name="Zheng L.Y."/>
        </authorList>
    </citation>
    <scope>NUCLEOTIDE SEQUENCE [LARGE SCALE GENOMIC DNA]</scope>
    <source>
        <strain evidence="7 8">A32-1</strain>
    </source>
</reference>
<comment type="subcellular location">
    <subcellularLocation>
        <location evidence="1">Cytoplasm</location>
    </subcellularLocation>
</comment>
<keyword evidence="5" id="KW-0804">Transcription</keyword>
<evidence type="ECO:0000256" key="2">
    <source>
        <dbReference type="ARBA" id="ARBA00022490"/>
    </source>
</evidence>